<evidence type="ECO:0000313" key="4">
    <source>
        <dbReference type="Proteomes" id="UP000178372"/>
    </source>
</evidence>
<dbReference type="AlphaFoldDB" id="A0A1F7GAN7"/>
<dbReference type="Proteomes" id="UP000178372">
    <property type="component" value="Unassembled WGS sequence"/>
</dbReference>
<feature type="coiled-coil region" evidence="1">
    <location>
        <begin position="373"/>
        <end position="407"/>
    </location>
</feature>
<feature type="compositionally biased region" description="Low complexity" evidence="2">
    <location>
        <begin position="355"/>
        <end position="365"/>
    </location>
</feature>
<feature type="region of interest" description="Disordered" evidence="2">
    <location>
        <begin position="337"/>
        <end position="370"/>
    </location>
</feature>
<reference evidence="3 4" key="1">
    <citation type="journal article" date="2016" name="Nat. Commun.">
        <title>Thousands of microbial genomes shed light on interconnected biogeochemical processes in an aquifer system.</title>
        <authorList>
            <person name="Anantharaman K."/>
            <person name="Brown C.T."/>
            <person name="Hug L.A."/>
            <person name="Sharon I."/>
            <person name="Castelle C.J."/>
            <person name="Probst A.J."/>
            <person name="Thomas B.C."/>
            <person name="Singh A."/>
            <person name="Wilkins M.J."/>
            <person name="Karaoz U."/>
            <person name="Brodie E.L."/>
            <person name="Williams K.H."/>
            <person name="Hubbard S.S."/>
            <person name="Banfield J.F."/>
        </authorList>
    </citation>
    <scope>NUCLEOTIDE SEQUENCE [LARGE SCALE GENOMIC DNA]</scope>
</reference>
<feature type="compositionally biased region" description="Polar residues" evidence="2">
    <location>
        <begin position="158"/>
        <end position="169"/>
    </location>
</feature>
<dbReference type="EMBL" id="MFZF01000022">
    <property type="protein sequence ID" value="OGK15960.1"/>
    <property type="molecule type" value="Genomic_DNA"/>
</dbReference>
<evidence type="ECO:0000256" key="1">
    <source>
        <dbReference type="SAM" id="Coils"/>
    </source>
</evidence>
<evidence type="ECO:0000256" key="2">
    <source>
        <dbReference type="SAM" id="MobiDB-lite"/>
    </source>
</evidence>
<sequence length="451" mass="48296">MAEAQEGRPPLVSVKVEPKTDPTLQFGMYSPKGGGVELHANIRGEGRKFIGLTWFRGLKEAAEPSTEPTQAEEALRQLAATEPAQLALTSSGGSVDGAGILSNAGVPVSADRPDAGVVVPRATDNNVIEGTFRDITDDSEVAEPAIMPRLTDADRSSAKPNTSGEQNAQARRGESRETSRPTPLLILEQRRAEAGLLAMNILLDPLYQKMVEQALLALKNTGKTNEDPELQKDAQETALEQFKEAEPDQYKAYMDYGVHLTEDGSIDPKQDLLMQQADRDLQGELTKVHGELPAETTTDQALDVPLLEASNRFWDGFVGEHAEKAALYAPKHPGISAALSRRQPPEDHPQPAGNETATAEATADTGQPESPQMDELLARLDAQDELIAKLTEQNQALGEAMQKMVEALDPQKANKLLQAVLAILVVAGLATATSAVTGAKQGMAEPAQARG</sequence>
<feature type="region of interest" description="Disordered" evidence="2">
    <location>
        <begin position="148"/>
        <end position="184"/>
    </location>
</feature>
<organism evidence="3 4">
    <name type="scientific">Candidatus Roizmanbacteria bacterium RIFCSPHIGHO2_01_FULL_39_12b</name>
    <dbReference type="NCBI Taxonomy" id="1802030"/>
    <lineage>
        <taxon>Bacteria</taxon>
        <taxon>Candidatus Roizmaniibacteriota</taxon>
    </lineage>
</organism>
<proteinExistence type="predicted"/>
<protein>
    <submittedName>
        <fullName evidence="3">Uncharacterized protein</fullName>
    </submittedName>
</protein>
<comment type="caution">
    <text evidence="3">The sequence shown here is derived from an EMBL/GenBank/DDBJ whole genome shotgun (WGS) entry which is preliminary data.</text>
</comment>
<evidence type="ECO:0000313" key="3">
    <source>
        <dbReference type="EMBL" id="OGK15960.1"/>
    </source>
</evidence>
<gene>
    <name evidence="3" type="ORF">A2690_00710</name>
</gene>
<name>A0A1F7GAN7_9BACT</name>
<accession>A0A1F7GAN7</accession>
<keyword evidence="1" id="KW-0175">Coiled coil</keyword>